<dbReference type="Pfam" id="PF03398">
    <property type="entry name" value="Ist1"/>
    <property type="match status" value="1"/>
</dbReference>
<dbReference type="EMBL" id="JASCZI010151920">
    <property type="protein sequence ID" value="MED6174893.1"/>
    <property type="molecule type" value="Genomic_DNA"/>
</dbReference>
<keyword evidence="3" id="KW-1185">Reference proteome</keyword>
<dbReference type="PANTHER" id="PTHR12161:SF5">
    <property type="entry name" value="IST1 HOMOLOG"/>
    <property type="match status" value="1"/>
</dbReference>
<evidence type="ECO:0000313" key="3">
    <source>
        <dbReference type="Proteomes" id="UP001341840"/>
    </source>
</evidence>
<dbReference type="PANTHER" id="PTHR12161">
    <property type="entry name" value="IST1 FAMILY MEMBER"/>
    <property type="match status" value="1"/>
</dbReference>
<gene>
    <name evidence="2" type="ORF">PIB30_073269</name>
</gene>
<proteinExistence type="inferred from homology"/>
<dbReference type="InterPro" id="IPR042277">
    <property type="entry name" value="IST1-like"/>
</dbReference>
<evidence type="ECO:0000256" key="1">
    <source>
        <dbReference type="ARBA" id="ARBA00005536"/>
    </source>
</evidence>
<comment type="caution">
    <text evidence="2">The sequence shown here is derived from an EMBL/GenBank/DDBJ whole genome shotgun (WGS) entry which is preliminary data.</text>
</comment>
<dbReference type="Gene3D" id="1.20.1260.60">
    <property type="entry name" value="Vacuolar protein sorting-associated protein Ist1"/>
    <property type="match status" value="1"/>
</dbReference>
<comment type="similarity">
    <text evidence="1">Belongs to the IST1 family.</text>
</comment>
<sequence length="88" mass="10117">MLREIAKLLNTGQRNARIKVEHINIEENMMAAQEIIELFCELIVVDETHGNSKAHLISSEEPSSVVLGHLECPYWLLDLMITNLNYIR</sequence>
<dbReference type="InterPro" id="IPR005061">
    <property type="entry name" value="Ist1"/>
</dbReference>
<reference evidence="2 3" key="1">
    <citation type="journal article" date="2023" name="Plants (Basel)">
        <title>Bridging the Gap: Combining Genomics and Transcriptomics Approaches to Understand Stylosanthes scabra, an Orphan Legume from the Brazilian Caatinga.</title>
        <authorList>
            <person name="Ferreira-Neto J.R.C."/>
            <person name="da Silva M.D."/>
            <person name="Binneck E."/>
            <person name="de Melo N.F."/>
            <person name="da Silva R.H."/>
            <person name="de Melo A.L.T.M."/>
            <person name="Pandolfi V."/>
            <person name="Bustamante F.O."/>
            <person name="Brasileiro-Vidal A.C."/>
            <person name="Benko-Iseppon A.M."/>
        </authorList>
    </citation>
    <scope>NUCLEOTIDE SEQUENCE [LARGE SCALE GENOMIC DNA]</scope>
    <source>
        <tissue evidence="2">Leaves</tissue>
    </source>
</reference>
<accession>A0ABU6VRV8</accession>
<dbReference type="Proteomes" id="UP001341840">
    <property type="component" value="Unassembled WGS sequence"/>
</dbReference>
<evidence type="ECO:0000313" key="2">
    <source>
        <dbReference type="EMBL" id="MED6174893.1"/>
    </source>
</evidence>
<organism evidence="2 3">
    <name type="scientific">Stylosanthes scabra</name>
    <dbReference type="NCBI Taxonomy" id="79078"/>
    <lineage>
        <taxon>Eukaryota</taxon>
        <taxon>Viridiplantae</taxon>
        <taxon>Streptophyta</taxon>
        <taxon>Embryophyta</taxon>
        <taxon>Tracheophyta</taxon>
        <taxon>Spermatophyta</taxon>
        <taxon>Magnoliopsida</taxon>
        <taxon>eudicotyledons</taxon>
        <taxon>Gunneridae</taxon>
        <taxon>Pentapetalae</taxon>
        <taxon>rosids</taxon>
        <taxon>fabids</taxon>
        <taxon>Fabales</taxon>
        <taxon>Fabaceae</taxon>
        <taxon>Papilionoideae</taxon>
        <taxon>50 kb inversion clade</taxon>
        <taxon>dalbergioids sensu lato</taxon>
        <taxon>Dalbergieae</taxon>
        <taxon>Pterocarpus clade</taxon>
        <taxon>Stylosanthes</taxon>
    </lineage>
</organism>
<name>A0ABU6VRV8_9FABA</name>
<protein>
    <submittedName>
        <fullName evidence="2">Uncharacterized protein</fullName>
    </submittedName>
</protein>